<comment type="caution">
    <text evidence="11">The sequence shown here is derived from an EMBL/GenBank/DDBJ whole genome shotgun (WGS) entry which is preliminary data.</text>
</comment>
<dbReference type="SMART" id="SM00283">
    <property type="entry name" value="MA"/>
    <property type="match status" value="1"/>
</dbReference>
<dbReference type="PRINTS" id="PR00260">
    <property type="entry name" value="CHEMTRNSDUCR"/>
</dbReference>
<feature type="transmembrane region" description="Helical" evidence="9">
    <location>
        <begin position="7"/>
        <end position="29"/>
    </location>
</feature>
<keyword evidence="4 9" id="KW-1133">Transmembrane helix</keyword>
<feature type="domain" description="Methyl-accepting transducer" evidence="10">
    <location>
        <begin position="263"/>
        <end position="499"/>
    </location>
</feature>
<evidence type="ECO:0000256" key="4">
    <source>
        <dbReference type="ARBA" id="ARBA00022989"/>
    </source>
</evidence>
<gene>
    <name evidence="11" type="ORF">QU481_00695</name>
</gene>
<reference evidence="11" key="1">
    <citation type="submission" date="2023-06" db="EMBL/GenBank/DDBJ databases">
        <authorList>
            <person name="Zhang S."/>
        </authorList>
    </citation>
    <scope>NUCLEOTIDE SEQUENCE</scope>
    <source>
        <strain evidence="11">SG2303</strain>
    </source>
</reference>
<dbReference type="InterPro" id="IPR004089">
    <property type="entry name" value="MCPsignal_dom"/>
</dbReference>
<dbReference type="Proteomes" id="UP001168540">
    <property type="component" value="Unassembled WGS sequence"/>
</dbReference>
<evidence type="ECO:0000256" key="8">
    <source>
        <dbReference type="PROSITE-ProRule" id="PRU00284"/>
    </source>
</evidence>
<evidence type="ECO:0000256" key="6">
    <source>
        <dbReference type="ARBA" id="ARBA00023224"/>
    </source>
</evidence>
<evidence type="ECO:0000256" key="1">
    <source>
        <dbReference type="ARBA" id="ARBA00004651"/>
    </source>
</evidence>
<keyword evidence="3 9" id="KW-0812">Transmembrane</keyword>
<dbReference type="Gene3D" id="1.10.287.950">
    <property type="entry name" value="Methyl-accepting chemotaxis protein"/>
    <property type="match status" value="1"/>
</dbReference>
<evidence type="ECO:0000256" key="2">
    <source>
        <dbReference type="ARBA" id="ARBA00022475"/>
    </source>
</evidence>
<evidence type="ECO:0000256" key="5">
    <source>
        <dbReference type="ARBA" id="ARBA00023136"/>
    </source>
</evidence>
<dbReference type="SMART" id="SM01049">
    <property type="entry name" value="Cache_2"/>
    <property type="match status" value="1"/>
</dbReference>
<evidence type="ECO:0000256" key="3">
    <source>
        <dbReference type="ARBA" id="ARBA00022692"/>
    </source>
</evidence>
<dbReference type="CDD" id="cd11386">
    <property type="entry name" value="MCP_signal"/>
    <property type="match status" value="1"/>
</dbReference>
<dbReference type="Pfam" id="PF00015">
    <property type="entry name" value="MCPsignal"/>
    <property type="match status" value="1"/>
</dbReference>
<evidence type="ECO:0000256" key="7">
    <source>
        <dbReference type="ARBA" id="ARBA00029447"/>
    </source>
</evidence>
<evidence type="ECO:0000259" key="10">
    <source>
        <dbReference type="PROSITE" id="PS50111"/>
    </source>
</evidence>
<dbReference type="PANTHER" id="PTHR32089:SF112">
    <property type="entry name" value="LYSOZYME-LIKE PROTEIN-RELATED"/>
    <property type="match status" value="1"/>
</dbReference>
<feature type="transmembrane region" description="Helical" evidence="9">
    <location>
        <begin position="178"/>
        <end position="201"/>
    </location>
</feature>
<dbReference type="InterPro" id="IPR033480">
    <property type="entry name" value="sCache_2"/>
</dbReference>
<comment type="similarity">
    <text evidence="7">Belongs to the methyl-accepting chemotaxis (MCP) protein family.</text>
</comment>
<dbReference type="SUPFAM" id="SSF58104">
    <property type="entry name" value="Methyl-accepting chemotaxis protein (MCP) signaling domain"/>
    <property type="match status" value="1"/>
</dbReference>
<proteinExistence type="inferred from homology"/>
<keyword evidence="12" id="KW-1185">Reference proteome</keyword>
<keyword evidence="2" id="KW-1003">Cell membrane</keyword>
<keyword evidence="6 8" id="KW-0807">Transducer</keyword>
<dbReference type="Pfam" id="PF17200">
    <property type="entry name" value="sCache_2"/>
    <property type="match status" value="1"/>
</dbReference>
<evidence type="ECO:0000313" key="11">
    <source>
        <dbReference type="EMBL" id="MDN0073417.1"/>
    </source>
</evidence>
<dbReference type="RefSeq" id="WP_289827938.1">
    <property type="nucleotide sequence ID" value="NZ_JAUEDK010000001.1"/>
</dbReference>
<dbReference type="PROSITE" id="PS50111">
    <property type="entry name" value="CHEMOTAXIS_TRANSDUC_2"/>
    <property type="match status" value="1"/>
</dbReference>
<organism evidence="11 12">
    <name type="scientific">Crenobacter oryzisoli</name>
    <dbReference type="NCBI Taxonomy" id="3056844"/>
    <lineage>
        <taxon>Bacteria</taxon>
        <taxon>Pseudomonadati</taxon>
        <taxon>Pseudomonadota</taxon>
        <taxon>Betaproteobacteria</taxon>
        <taxon>Neisseriales</taxon>
        <taxon>Neisseriaceae</taxon>
        <taxon>Crenobacter</taxon>
    </lineage>
</organism>
<keyword evidence="5 9" id="KW-0472">Membrane</keyword>
<evidence type="ECO:0000256" key="9">
    <source>
        <dbReference type="SAM" id="Phobius"/>
    </source>
</evidence>
<dbReference type="Gene3D" id="3.30.450.20">
    <property type="entry name" value="PAS domain"/>
    <property type="match status" value="1"/>
</dbReference>
<name>A0ABT7XHY6_9NEIS</name>
<accession>A0ABT7XHY6</accession>
<dbReference type="InterPro" id="IPR004090">
    <property type="entry name" value="Chemotax_Me-accpt_rcpt"/>
</dbReference>
<protein>
    <submittedName>
        <fullName evidence="11">Methyl-accepting chemotaxis protein</fullName>
    </submittedName>
</protein>
<comment type="subcellular location">
    <subcellularLocation>
        <location evidence="1">Cell membrane</location>
        <topology evidence="1">Multi-pass membrane protein</topology>
    </subcellularLocation>
</comment>
<dbReference type="PANTHER" id="PTHR32089">
    <property type="entry name" value="METHYL-ACCEPTING CHEMOTAXIS PROTEIN MCPB"/>
    <property type="match status" value="1"/>
</dbReference>
<dbReference type="EMBL" id="JAUEDK010000001">
    <property type="protein sequence ID" value="MDN0073417.1"/>
    <property type="molecule type" value="Genomic_DNA"/>
</dbReference>
<evidence type="ECO:0000313" key="12">
    <source>
        <dbReference type="Proteomes" id="UP001168540"/>
    </source>
</evidence>
<sequence>MTLRTRVWLLIGTALLGLIVIASLALHTLRNSMMAERRSQIETMLTMAEGVAKHYADLEAAGKLSRDEAQRQAKEALGSLRAGDNYLFVRSHDNRLLVHPKPERIGKEDKGTKLPDGRYTSEAYTDALAHAHLGFVDILTTRPGGNEQLPKLNGVLNFEPWQWMIGVGFFTDDIDAQFWAYAGTFLAVGALLIALVAAVALQMSRRIQQQLGGDPAYAAEIASAIAEGDLSRQIDSAPADSLIGAMQRMQAELRGMVGQFNQAAAQLAQSAGALTEEMGQISNGARLSSESTAATAAAIEQMAVSVDHVSSSALDTEQNSQQAVTLAADGERLATDAAGEIERVSQHIGDATELVGGLVSRSREIGGVAAVIRDIADQTNLLALNAAIEAARAGEQGRGFAVVADEVRKLAERTASATQDISRTIETVQQDTDRVVARMNLVREQVGSGVTLAGQAASALRQLSGSADQTLSKIREVAMATKEQSEAGNNIAGNIERIAQMMEESDAALYQAREQVGRIDALAKELHRSAARFRL</sequence>